<evidence type="ECO:0000313" key="1">
    <source>
        <dbReference type="EMBL" id="PMD37060.1"/>
    </source>
</evidence>
<protein>
    <submittedName>
        <fullName evidence="1">Uncharacterized protein</fullName>
    </submittedName>
</protein>
<gene>
    <name evidence="1" type="ORF">L207DRAFT_601482</name>
</gene>
<keyword evidence="2" id="KW-1185">Reference proteome</keyword>
<organism evidence="1 2">
    <name type="scientific">Hyaloscypha variabilis (strain UAMH 11265 / GT02V1 / F)</name>
    <name type="common">Meliniomyces variabilis</name>
    <dbReference type="NCBI Taxonomy" id="1149755"/>
    <lineage>
        <taxon>Eukaryota</taxon>
        <taxon>Fungi</taxon>
        <taxon>Dikarya</taxon>
        <taxon>Ascomycota</taxon>
        <taxon>Pezizomycotina</taxon>
        <taxon>Leotiomycetes</taxon>
        <taxon>Helotiales</taxon>
        <taxon>Hyaloscyphaceae</taxon>
        <taxon>Hyaloscypha</taxon>
        <taxon>Hyaloscypha variabilis</taxon>
    </lineage>
</organism>
<evidence type="ECO:0000313" key="2">
    <source>
        <dbReference type="Proteomes" id="UP000235786"/>
    </source>
</evidence>
<proteinExistence type="predicted"/>
<name>A0A2J6REW5_HYAVF</name>
<sequence length="155" mass="17593">MCIPSWSWASTGYKVDFYSNNFRSPMTRSYNSLYADEMHRRIAIQKKRVSKNIQLAIIQARVDTLDHDPFGQVSFGYLKVEGRLLPVDSIVNMDKIYWDEPNVQNEKTKLREEAQRGLLLAIDGFGSGWGALVIVPVPSKSNHYQRIGVLSSAPS</sequence>
<dbReference type="Proteomes" id="UP000235786">
    <property type="component" value="Unassembled WGS sequence"/>
</dbReference>
<dbReference type="AlphaFoldDB" id="A0A2J6REW5"/>
<reference evidence="1 2" key="1">
    <citation type="submission" date="2016-04" db="EMBL/GenBank/DDBJ databases">
        <title>A degradative enzymes factory behind the ericoid mycorrhizal symbiosis.</title>
        <authorList>
            <consortium name="DOE Joint Genome Institute"/>
            <person name="Martino E."/>
            <person name="Morin E."/>
            <person name="Grelet G."/>
            <person name="Kuo A."/>
            <person name="Kohler A."/>
            <person name="Daghino S."/>
            <person name="Barry K."/>
            <person name="Choi C."/>
            <person name="Cichocki N."/>
            <person name="Clum A."/>
            <person name="Copeland A."/>
            <person name="Hainaut M."/>
            <person name="Haridas S."/>
            <person name="Labutti K."/>
            <person name="Lindquist E."/>
            <person name="Lipzen A."/>
            <person name="Khouja H.-R."/>
            <person name="Murat C."/>
            <person name="Ohm R."/>
            <person name="Olson A."/>
            <person name="Spatafora J."/>
            <person name="Veneault-Fourrey C."/>
            <person name="Henrissat B."/>
            <person name="Grigoriev I."/>
            <person name="Martin F."/>
            <person name="Perotto S."/>
        </authorList>
    </citation>
    <scope>NUCLEOTIDE SEQUENCE [LARGE SCALE GENOMIC DNA]</scope>
    <source>
        <strain evidence="1 2">F</strain>
    </source>
</reference>
<dbReference type="EMBL" id="KZ613950">
    <property type="protein sequence ID" value="PMD37060.1"/>
    <property type="molecule type" value="Genomic_DNA"/>
</dbReference>
<accession>A0A2J6REW5</accession>